<dbReference type="AlphaFoldDB" id="A0A2X0KVD0"/>
<organism evidence="1 2">
    <name type="scientific">Microbotryum saponariae</name>
    <dbReference type="NCBI Taxonomy" id="289078"/>
    <lineage>
        <taxon>Eukaryota</taxon>
        <taxon>Fungi</taxon>
        <taxon>Dikarya</taxon>
        <taxon>Basidiomycota</taxon>
        <taxon>Pucciniomycotina</taxon>
        <taxon>Microbotryomycetes</taxon>
        <taxon>Microbotryales</taxon>
        <taxon>Microbotryaceae</taxon>
        <taxon>Microbotryum</taxon>
    </lineage>
</organism>
<evidence type="ECO:0000313" key="1">
    <source>
        <dbReference type="EMBL" id="SCZ97962.1"/>
    </source>
</evidence>
<protein>
    <submittedName>
        <fullName evidence="1">BZ3500_MvSof-1268-A1-R1_Chr3-3g06486 protein</fullName>
    </submittedName>
</protein>
<gene>
    <name evidence="1" type="ORF">BZ3500_MVSOF-1268-A1-R1_CHR3-3G06486</name>
</gene>
<reference evidence="2" key="1">
    <citation type="submission" date="2016-10" db="EMBL/GenBank/DDBJ databases">
        <authorList>
            <person name="Jeantristanb JTB J.-T."/>
            <person name="Ricardo R."/>
        </authorList>
    </citation>
    <scope>NUCLEOTIDE SEQUENCE [LARGE SCALE GENOMIC DNA]</scope>
</reference>
<dbReference type="Proteomes" id="UP000249723">
    <property type="component" value="Unassembled WGS sequence"/>
</dbReference>
<evidence type="ECO:0000313" key="2">
    <source>
        <dbReference type="Proteomes" id="UP000249723"/>
    </source>
</evidence>
<keyword evidence="2" id="KW-1185">Reference proteome</keyword>
<proteinExistence type="predicted"/>
<sequence length="65" mass="7463">MRKASMHNAATKWCNYKLRARVYPRSLTHLPPVVRCKAHYSAFFAQVGAAAPEKRCVYHSDEELV</sequence>
<dbReference type="EMBL" id="FMWP01000094">
    <property type="protein sequence ID" value="SCZ97962.1"/>
    <property type="molecule type" value="Genomic_DNA"/>
</dbReference>
<name>A0A2X0KVD0_9BASI</name>
<accession>A0A2X0KVD0</accession>